<dbReference type="PANTHER" id="PTHR45138">
    <property type="entry name" value="REGULATORY COMPONENTS OF SENSORY TRANSDUCTION SYSTEM"/>
    <property type="match status" value="1"/>
</dbReference>
<evidence type="ECO:0000256" key="2">
    <source>
        <dbReference type="ARBA" id="ARBA00034247"/>
    </source>
</evidence>
<dbReference type="PANTHER" id="PTHR45138:SF9">
    <property type="entry name" value="DIGUANYLATE CYCLASE DGCM-RELATED"/>
    <property type="match status" value="1"/>
</dbReference>
<dbReference type="EC" id="2.7.7.65" evidence="1"/>
<evidence type="ECO:0000256" key="1">
    <source>
        <dbReference type="ARBA" id="ARBA00012528"/>
    </source>
</evidence>
<dbReference type="InterPro" id="IPR000160">
    <property type="entry name" value="GGDEF_dom"/>
</dbReference>
<feature type="transmembrane region" description="Helical" evidence="3">
    <location>
        <begin position="15"/>
        <end position="34"/>
    </location>
</feature>
<proteinExistence type="predicted"/>
<dbReference type="FunFam" id="3.30.70.270:FF:000001">
    <property type="entry name" value="Diguanylate cyclase domain protein"/>
    <property type="match status" value="1"/>
</dbReference>
<comment type="caution">
    <text evidence="5">The sequence shown here is derived from an EMBL/GenBank/DDBJ whole genome shotgun (WGS) entry which is preliminary data.</text>
</comment>
<dbReference type="AlphaFoldDB" id="A0A2S5SR14"/>
<dbReference type="Pfam" id="PF00990">
    <property type="entry name" value="GGDEF"/>
    <property type="match status" value="1"/>
</dbReference>
<dbReference type="GO" id="GO:0052621">
    <property type="term" value="F:diguanylate cyclase activity"/>
    <property type="evidence" value="ECO:0007669"/>
    <property type="project" value="UniProtKB-EC"/>
</dbReference>
<feature type="domain" description="GGDEF" evidence="4">
    <location>
        <begin position="259"/>
        <end position="395"/>
    </location>
</feature>
<dbReference type="OrthoDB" id="9813903at2"/>
<protein>
    <recommendedName>
        <fullName evidence="1">diguanylate cyclase</fullName>
        <ecNumber evidence="1">2.7.7.65</ecNumber>
    </recommendedName>
</protein>
<evidence type="ECO:0000313" key="6">
    <source>
        <dbReference type="Proteomes" id="UP000238605"/>
    </source>
</evidence>
<dbReference type="GO" id="GO:0043709">
    <property type="term" value="P:cell adhesion involved in single-species biofilm formation"/>
    <property type="evidence" value="ECO:0007669"/>
    <property type="project" value="TreeGrafter"/>
</dbReference>
<keyword evidence="3" id="KW-0812">Transmembrane</keyword>
<dbReference type="SUPFAM" id="SSF55073">
    <property type="entry name" value="Nucleotide cyclase"/>
    <property type="match status" value="1"/>
</dbReference>
<evidence type="ECO:0000256" key="3">
    <source>
        <dbReference type="SAM" id="Phobius"/>
    </source>
</evidence>
<keyword evidence="6" id="KW-1185">Reference proteome</keyword>
<dbReference type="PROSITE" id="PS50887">
    <property type="entry name" value="GGDEF"/>
    <property type="match status" value="1"/>
</dbReference>
<dbReference type="SMART" id="SM00267">
    <property type="entry name" value="GGDEF"/>
    <property type="match status" value="1"/>
</dbReference>
<sequence>MLSFRSAPPLDPGTLLFSISVLALLMAAMAFSSMRTLPDLRFGLREWGKAMLAAGGAFLLFFFRGHAPWFLGFVVANLLVMLVPVYGLLAHARLMSRQVSRRLLWGIYGFGVSGVAVSYGLGTSTAVAVVTLSSAIALLFLATAVLVLSHARQHRNGAVFVAGLVMAAMAAGFLMRAVLSLFGQAEAVSPGAPSRPQIGVLLMGALFVVGASIGFFSMVHERQRQEVLDRARRDGLTGLFTRMAFMDMGRALEQARPPVHFAVAMIDLDHFKLVNDTHGHAAGDVVLAHVARLIANTVRSTDLVGRYGGEEFCVLLRDCSLGEASVFAARLVEAARHQAVRLPGGGEVAFTVSVGCAARRLLPQPEALMQTLARADKALYDAKHQGRDRWVAQALPSKT</sequence>
<evidence type="ECO:0000313" key="5">
    <source>
        <dbReference type="EMBL" id="PPE64997.1"/>
    </source>
</evidence>
<keyword evidence="3" id="KW-1133">Transmembrane helix</keyword>
<dbReference type="InterPro" id="IPR043128">
    <property type="entry name" value="Rev_trsase/Diguanyl_cyclase"/>
</dbReference>
<gene>
    <name evidence="5" type="ORF">C1704_16560</name>
</gene>
<feature type="transmembrane region" description="Helical" evidence="3">
    <location>
        <begin position="46"/>
        <end position="63"/>
    </location>
</feature>
<dbReference type="GO" id="GO:0005886">
    <property type="term" value="C:plasma membrane"/>
    <property type="evidence" value="ECO:0007669"/>
    <property type="project" value="TreeGrafter"/>
</dbReference>
<organism evidence="5 6">
    <name type="scientific">Caldimonas caldifontis</name>
    <dbReference type="NCBI Taxonomy" id="1452508"/>
    <lineage>
        <taxon>Bacteria</taxon>
        <taxon>Pseudomonadati</taxon>
        <taxon>Pseudomonadota</taxon>
        <taxon>Betaproteobacteria</taxon>
        <taxon>Burkholderiales</taxon>
        <taxon>Sphaerotilaceae</taxon>
        <taxon>Caldimonas</taxon>
    </lineage>
</organism>
<feature type="transmembrane region" description="Helical" evidence="3">
    <location>
        <begin position="198"/>
        <end position="219"/>
    </location>
</feature>
<dbReference type="InterPro" id="IPR050469">
    <property type="entry name" value="Diguanylate_Cyclase"/>
</dbReference>
<dbReference type="Proteomes" id="UP000238605">
    <property type="component" value="Unassembled WGS sequence"/>
</dbReference>
<dbReference type="RefSeq" id="WP_104303850.1">
    <property type="nucleotide sequence ID" value="NZ_PSNX01000018.1"/>
</dbReference>
<comment type="catalytic activity">
    <reaction evidence="2">
        <text>2 GTP = 3',3'-c-di-GMP + 2 diphosphate</text>
        <dbReference type="Rhea" id="RHEA:24898"/>
        <dbReference type="ChEBI" id="CHEBI:33019"/>
        <dbReference type="ChEBI" id="CHEBI:37565"/>
        <dbReference type="ChEBI" id="CHEBI:58805"/>
        <dbReference type="EC" id="2.7.7.65"/>
    </reaction>
</comment>
<name>A0A2S5SR14_9BURK</name>
<dbReference type="EMBL" id="PSNX01000018">
    <property type="protein sequence ID" value="PPE64997.1"/>
    <property type="molecule type" value="Genomic_DNA"/>
</dbReference>
<feature type="transmembrane region" description="Helical" evidence="3">
    <location>
        <begin position="103"/>
        <end position="121"/>
    </location>
</feature>
<feature type="transmembrane region" description="Helical" evidence="3">
    <location>
        <begin position="127"/>
        <end position="147"/>
    </location>
</feature>
<reference evidence="5 6" key="1">
    <citation type="submission" date="2018-02" db="EMBL/GenBank/DDBJ databases">
        <title>Reclassifiation of [Polyangium] brachysporum DSM 7029 as Guopingzhaonella breviflexa gen. nov., sp. nov., a member of the family Comamonadaceae.</title>
        <authorList>
            <person name="Tang B."/>
        </authorList>
    </citation>
    <scope>NUCLEOTIDE SEQUENCE [LARGE SCALE GENOMIC DNA]</scope>
    <source>
        <strain evidence="5 6">BCRC 80649</strain>
    </source>
</reference>
<dbReference type="InterPro" id="IPR029787">
    <property type="entry name" value="Nucleotide_cyclase"/>
</dbReference>
<evidence type="ECO:0000259" key="4">
    <source>
        <dbReference type="PROSITE" id="PS50887"/>
    </source>
</evidence>
<feature type="transmembrane region" description="Helical" evidence="3">
    <location>
        <begin position="69"/>
        <end position="91"/>
    </location>
</feature>
<dbReference type="NCBIfam" id="TIGR00254">
    <property type="entry name" value="GGDEF"/>
    <property type="match status" value="1"/>
</dbReference>
<dbReference type="GO" id="GO:1902201">
    <property type="term" value="P:negative regulation of bacterial-type flagellum-dependent cell motility"/>
    <property type="evidence" value="ECO:0007669"/>
    <property type="project" value="TreeGrafter"/>
</dbReference>
<dbReference type="Gene3D" id="3.30.70.270">
    <property type="match status" value="1"/>
</dbReference>
<keyword evidence="3" id="KW-0472">Membrane</keyword>
<dbReference type="CDD" id="cd01949">
    <property type="entry name" value="GGDEF"/>
    <property type="match status" value="1"/>
</dbReference>
<feature type="transmembrane region" description="Helical" evidence="3">
    <location>
        <begin position="159"/>
        <end position="178"/>
    </location>
</feature>
<accession>A0A2S5SR14</accession>